<evidence type="ECO:0000313" key="2">
    <source>
        <dbReference type="Proteomes" id="UP000016424"/>
    </source>
</evidence>
<protein>
    <submittedName>
        <fullName evidence="1">Uncharacterized protein</fullName>
    </submittedName>
</protein>
<evidence type="ECO:0000313" key="1">
    <source>
        <dbReference type="EMBL" id="GAD15115.1"/>
    </source>
</evidence>
<organism evidence="1 2">
    <name type="scientific">Geobacillus kaustophilus GBlys</name>
    <dbReference type="NCBI Taxonomy" id="1337888"/>
    <lineage>
        <taxon>Bacteria</taxon>
        <taxon>Bacillati</taxon>
        <taxon>Bacillota</taxon>
        <taxon>Bacilli</taxon>
        <taxon>Bacillales</taxon>
        <taxon>Anoxybacillaceae</taxon>
        <taxon>Geobacillus</taxon>
        <taxon>Geobacillus thermoleovorans group</taxon>
    </lineage>
</organism>
<proteinExistence type="predicted"/>
<gene>
    <name evidence="1" type="ORF">GBL_3332</name>
</gene>
<name>U2X824_GEOKU</name>
<sequence>MDYRVRHIRTVKRYGAVVLLSCVYSIAESQQDLSAGLELLRYGKATASLNSFHREARDSH</sequence>
<dbReference type="EMBL" id="BASG01000052">
    <property type="protein sequence ID" value="GAD15115.1"/>
    <property type="molecule type" value="Genomic_DNA"/>
</dbReference>
<reference evidence="2" key="1">
    <citation type="journal article" date="2013" name="Genome">
        <title>Draft Genome Sequence of Geobacillus kaustophilus GBlys, a Lysogenic Strain with Bacteriophage phiOH2.</title>
        <authorList>
            <person name="Doi K."/>
            <person name="Mori K."/>
            <person name="Martono H."/>
            <person name="Nagayoshi Y."/>
            <person name="Fujino Y."/>
            <person name="Tashiro K."/>
            <person name="Kuhara S."/>
            <person name="Ohshima T."/>
        </authorList>
    </citation>
    <scope>NUCLEOTIDE SEQUENCE [LARGE SCALE GENOMIC DNA]</scope>
    <source>
        <strain evidence="2">GBlys</strain>
    </source>
</reference>
<accession>U2X824</accession>
<dbReference type="AlphaFoldDB" id="U2X824"/>
<dbReference type="Proteomes" id="UP000016424">
    <property type="component" value="Unassembled WGS sequence"/>
</dbReference>
<comment type="caution">
    <text evidence="1">The sequence shown here is derived from an EMBL/GenBank/DDBJ whole genome shotgun (WGS) entry which is preliminary data.</text>
</comment>